<evidence type="ECO:0008006" key="4">
    <source>
        <dbReference type="Google" id="ProtNLM"/>
    </source>
</evidence>
<dbReference type="RefSeq" id="WP_014678653.1">
    <property type="nucleotide sequence ID" value="NC_017770.1"/>
</dbReference>
<dbReference type="Proteomes" id="UP000007590">
    <property type="component" value="Chromosome"/>
</dbReference>
<dbReference type="InterPro" id="IPR011473">
    <property type="entry name" value="DUF1579"/>
</dbReference>
<proteinExistence type="predicted"/>
<keyword evidence="3" id="KW-1185">Reference proteome</keyword>
<dbReference type="HOGENOM" id="CLU_112398_0_0_10"/>
<dbReference type="Pfam" id="PF07617">
    <property type="entry name" value="DUF1579"/>
    <property type="match status" value="1"/>
</dbReference>
<gene>
    <name evidence="2" type="ordered locus">Solca_0281</name>
</gene>
<dbReference type="EMBL" id="CP003349">
    <property type="protein sequence ID" value="AFD05425.1"/>
    <property type="molecule type" value="Genomic_DNA"/>
</dbReference>
<accession>H8KSW5</accession>
<dbReference type="AlphaFoldDB" id="H8KSW5"/>
<name>H8KSW5_SOLCM</name>
<dbReference type="KEGG" id="scn:Solca_0281"/>
<feature type="signal peptide" evidence="1">
    <location>
        <begin position="1"/>
        <end position="22"/>
    </location>
</feature>
<dbReference type="eggNOG" id="ENOG503231D">
    <property type="taxonomic scope" value="Bacteria"/>
</dbReference>
<dbReference type="OrthoDB" id="277821at2"/>
<evidence type="ECO:0000256" key="1">
    <source>
        <dbReference type="SAM" id="SignalP"/>
    </source>
</evidence>
<evidence type="ECO:0000313" key="2">
    <source>
        <dbReference type="EMBL" id="AFD05425.1"/>
    </source>
</evidence>
<organism evidence="2 3">
    <name type="scientific">Solitalea canadensis (strain ATCC 29591 / DSM 3403 / JCM 21819 / LMG 8368 / NBRC 15130 / NCIMB 12057 / USAM 9D)</name>
    <name type="common">Flexibacter canadensis</name>
    <dbReference type="NCBI Taxonomy" id="929556"/>
    <lineage>
        <taxon>Bacteria</taxon>
        <taxon>Pseudomonadati</taxon>
        <taxon>Bacteroidota</taxon>
        <taxon>Sphingobacteriia</taxon>
        <taxon>Sphingobacteriales</taxon>
        <taxon>Sphingobacteriaceae</taxon>
        <taxon>Solitalea</taxon>
    </lineage>
</organism>
<evidence type="ECO:0000313" key="3">
    <source>
        <dbReference type="Proteomes" id="UP000007590"/>
    </source>
</evidence>
<dbReference type="STRING" id="929556.Solca_0281"/>
<protein>
    <recommendedName>
        <fullName evidence="4">DUF1579 domain-containing protein</fullName>
    </recommendedName>
</protein>
<reference evidence="2" key="1">
    <citation type="submission" date="2012-02" db="EMBL/GenBank/DDBJ databases">
        <title>The complete genome of Solitalea canadensis DSM 3403.</title>
        <authorList>
            <consortium name="US DOE Joint Genome Institute (JGI-PGF)"/>
            <person name="Lucas S."/>
            <person name="Copeland A."/>
            <person name="Lapidus A."/>
            <person name="Glavina del Rio T."/>
            <person name="Dalin E."/>
            <person name="Tice H."/>
            <person name="Bruce D."/>
            <person name="Goodwin L."/>
            <person name="Pitluck S."/>
            <person name="Peters L."/>
            <person name="Ovchinnikova G."/>
            <person name="Lu M."/>
            <person name="Kyrpides N."/>
            <person name="Mavromatis K."/>
            <person name="Ivanova N."/>
            <person name="Brettin T."/>
            <person name="Detter J.C."/>
            <person name="Han C."/>
            <person name="Larimer F."/>
            <person name="Land M."/>
            <person name="Hauser L."/>
            <person name="Markowitz V."/>
            <person name="Cheng J.-F."/>
            <person name="Hugenholtz P."/>
            <person name="Woyke T."/>
            <person name="Wu D."/>
            <person name="Spring S."/>
            <person name="Schroeder M."/>
            <person name="Kopitz M."/>
            <person name="Brambilla E."/>
            <person name="Klenk H.-P."/>
            <person name="Eisen J.A."/>
        </authorList>
    </citation>
    <scope>NUCLEOTIDE SEQUENCE</scope>
    <source>
        <strain evidence="2">DSM 3403</strain>
    </source>
</reference>
<keyword evidence="1" id="KW-0732">Signal</keyword>
<sequence length="191" mass="21663">MKKYALLFTVIFLLTICCKVQAQANNDAQMQAWKAYMTPGDIHKMMAKDVGKWKAEVTSWMAPDAPPTKSTAECVDKMILGGRYLHQTFTGNFMGQPFEGIGTIGYDNAKKMFVSSWVDNFGTGMMYMEGPWDDATKSITFKGKCVDPMSGNDMECRQVMKFIDDKTQMMEMYMTQGGKEMKTMEITFTKQ</sequence>
<feature type="chain" id="PRO_5003614472" description="DUF1579 domain-containing protein" evidence="1">
    <location>
        <begin position="23"/>
        <end position="191"/>
    </location>
</feature>